<name>A0ABD6EXR8_9BILA</name>
<evidence type="ECO:0000313" key="10">
    <source>
        <dbReference type="Proteomes" id="UP001608902"/>
    </source>
</evidence>
<keyword evidence="10" id="KW-1185">Reference proteome</keyword>
<feature type="active site" description="Proton acceptor" evidence="7">
    <location>
        <position position="144"/>
    </location>
</feature>
<evidence type="ECO:0000256" key="4">
    <source>
        <dbReference type="ARBA" id="ARBA00023315"/>
    </source>
</evidence>
<feature type="domain" description="Choline/carnitine acyltransferase" evidence="8">
    <location>
        <begin position="1"/>
        <end position="413"/>
    </location>
</feature>
<evidence type="ECO:0000256" key="2">
    <source>
        <dbReference type="ARBA" id="ARBA00022679"/>
    </source>
</evidence>
<dbReference type="Gene3D" id="3.30.559.10">
    <property type="entry name" value="Chloramphenicol acetyltransferase-like domain"/>
    <property type="match status" value="1"/>
</dbReference>
<dbReference type="Pfam" id="PF00755">
    <property type="entry name" value="Carn_acyltransf"/>
    <property type="match status" value="1"/>
</dbReference>
<evidence type="ECO:0000256" key="7">
    <source>
        <dbReference type="PIRSR" id="PIRSR600542-1"/>
    </source>
</evidence>
<reference evidence="9 10" key="1">
    <citation type="submission" date="2024-08" db="EMBL/GenBank/DDBJ databases">
        <title>Gnathostoma spinigerum genome.</title>
        <authorList>
            <person name="Gonzalez-Bertolin B."/>
            <person name="Monzon S."/>
            <person name="Zaballos A."/>
            <person name="Jimenez P."/>
            <person name="Dekumyoy P."/>
            <person name="Varona S."/>
            <person name="Cuesta I."/>
            <person name="Sumanam S."/>
            <person name="Adisakwattana P."/>
            <person name="Gasser R.B."/>
            <person name="Hernandez-Gonzalez A."/>
            <person name="Young N.D."/>
            <person name="Perteguer M.J."/>
        </authorList>
    </citation>
    <scope>NUCLEOTIDE SEQUENCE [LARGE SCALE GENOMIC DNA]</scope>
    <source>
        <strain evidence="9">AL3</strain>
        <tissue evidence="9">Liver</tissue>
    </source>
</reference>
<dbReference type="AlphaFoldDB" id="A0ABD6EXR8"/>
<dbReference type="Gene3D" id="3.30.559.70">
    <property type="entry name" value="Choline/Carnitine o-acyltransferase, domain 2"/>
    <property type="match status" value="1"/>
</dbReference>
<accession>A0ABD6EXR8</accession>
<gene>
    <name evidence="9" type="ORF">AB6A40_008980</name>
</gene>
<evidence type="ECO:0000313" key="9">
    <source>
        <dbReference type="EMBL" id="MFH4982271.1"/>
    </source>
</evidence>
<dbReference type="SUPFAM" id="SSF52777">
    <property type="entry name" value="CoA-dependent acyltransferases"/>
    <property type="match status" value="2"/>
</dbReference>
<dbReference type="InterPro" id="IPR023213">
    <property type="entry name" value="CAT-like_dom_sf"/>
</dbReference>
<evidence type="ECO:0000256" key="5">
    <source>
        <dbReference type="ARBA" id="ARBA00039091"/>
    </source>
</evidence>
<proteinExistence type="inferred from homology"/>
<dbReference type="PANTHER" id="PTHR22589:SF14">
    <property type="entry name" value="CHOLINE O-ACETYLTRANSFERASE"/>
    <property type="match status" value="1"/>
</dbReference>
<keyword evidence="3" id="KW-0530">Neurotransmitter biosynthesis</keyword>
<evidence type="ECO:0000256" key="3">
    <source>
        <dbReference type="ARBA" id="ARBA00022979"/>
    </source>
</evidence>
<evidence type="ECO:0000256" key="6">
    <source>
        <dbReference type="ARBA" id="ARBA00040495"/>
    </source>
</evidence>
<dbReference type="PANTHER" id="PTHR22589">
    <property type="entry name" value="CARNITINE O-ACYLTRANSFERASE"/>
    <property type="match status" value="1"/>
</dbReference>
<comment type="similarity">
    <text evidence="1">Belongs to the carnitine/choline acetyltransferase family.</text>
</comment>
<keyword evidence="2" id="KW-0808">Transferase</keyword>
<dbReference type="EMBL" id="JBGFUD010008903">
    <property type="protein sequence ID" value="MFH4982271.1"/>
    <property type="molecule type" value="Genomic_DNA"/>
</dbReference>
<dbReference type="GO" id="GO:0004102">
    <property type="term" value="F:choline O-acetyltransferase activity"/>
    <property type="evidence" value="ECO:0007669"/>
    <property type="project" value="UniProtKB-EC"/>
</dbReference>
<dbReference type="Proteomes" id="UP001608902">
    <property type="component" value="Unassembled WGS sequence"/>
</dbReference>
<protein>
    <recommendedName>
        <fullName evidence="6">Choline O-acetyltransferase</fullName>
        <ecNumber evidence="5">2.3.1.6</ecNumber>
    </recommendedName>
</protein>
<comment type="caution">
    <text evidence="9">The sequence shown here is derived from an EMBL/GenBank/DDBJ whole genome shotgun (WGS) entry which is preliminary data.</text>
</comment>
<dbReference type="EC" id="2.3.1.6" evidence="5"/>
<sequence>MCNNQAFVVTTRAGGVLLNQKEILHQMREVVRISRNKAKETVIAVGGSTGGHRDDAARFWEEMRKVEKNEESLSLVRSAIFFVCIDEADSTSANSSNRGWNSEQNCHRVLHGCGTKNGSLNRWFNATCQLIIARDGTNGICLEHSATDGIVAYNIHRTVHSYINERRESEKEIPMTVVISPKPLTWYVSAECKELLDKMAAEMDAGSSDLQLHIVKFDEFGRKLIKSLHHSPDGFVQLTMQLAYYRTHKRICTTYESASLRRFEDGRVDNIRAATPEVLAWVKAMDDPHTPVARKKALFNSAAAKQALITKEAISGFGIDNHLAALYYIAEDAHQSYPIFEDPLWKELQCFILGTSQVTTDENETDLFFAYGPMVKNGYGCCYNIQNNRITFLTSANRSQPELNIDEFKKALTTALKDIRVLITCD</sequence>
<organism evidence="9 10">
    <name type="scientific">Gnathostoma spinigerum</name>
    <dbReference type="NCBI Taxonomy" id="75299"/>
    <lineage>
        <taxon>Eukaryota</taxon>
        <taxon>Metazoa</taxon>
        <taxon>Ecdysozoa</taxon>
        <taxon>Nematoda</taxon>
        <taxon>Chromadorea</taxon>
        <taxon>Rhabditida</taxon>
        <taxon>Spirurina</taxon>
        <taxon>Gnathostomatomorpha</taxon>
        <taxon>Gnathostomatoidea</taxon>
        <taxon>Gnathostomatidae</taxon>
        <taxon>Gnathostoma</taxon>
    </lineage>
</organism>
<evidence type="ECO:0000256" key="1">
    <source>
        <dbReference type="ARBA" id="ARBA00005232"/>
    </source>
</evidence>
<dbReference type="InterPro" id="IPR000542">
    <property type="entry name" value="Carn_acyl_trans"/>
</dbReference>
<dbReference type="InterPro" id="IPR042231">
    <property type="entry name" value="Cho/carn_acyl_trans_2"/>
</dbReference>
<dbReference type="InterPro" id="IPR039551">
    <property type="entry name" value="Cho/carn_acyl_trans"/>
</dbReference>
<evidence type="ECO:0000259" key="8">
    <source>
        <dbReference type="Pfam" id="PF00755"/>
    </source>
</evidence>
<keyword evidence="4" id="KW-0012">Acyltransferase</keyword>